<feature type="compositionally biased region" description="Acidic residues" evidence="1">
    <location>
        <begin position="208"/>
        <end position="222"/>
    </location>
</feature>
<proteinExistence type="predicted"/>
<organism evidence="3 4">
    <name type="scientific">Lactobacillus crispatus</name>
    <dbReference type="NCBI Taxonomy" id="47770"/>
    <lineage>
        <taxon>Bacteria</taxon>
        <taxon>Bacillati</taxon>
        <taxon>Bacillota</taxon>
        <taxon>Bacilli</taxon>
        <taxon>Lactobacillales</taxon>
        <taxon>Lactobacillaceae</taxon>
        <taxon>Lactobacillus</taxon>
    </lineage>
</organism>
<feature type="compositionally biased region" description="Polar residues" evidence="1">
    <location>
        <begin position="170"/>
        <end position="207"/>
    </location>
</feature>
<gene>
    <name evidence="2" type="ORF">ABVC42_00380</name>
    <name evidence="3" type="ORF">CEE75_12080</name>
</gene>
<evidence type="ECO:0000313" key="2">
    <source>
        <dbReference type="EMBL" id="MES5148416.1"/>
    </source>
</evidence>
<dbReference type="Proteomes" id="UP000295195">
    <property type="component" value="Unassembled WGS sequence"/>
</dbReference>
<dbReference type="Proteomes" id="UP001434419">
    <property type="component" value="Unassembled WGS sequence"/>
</dbReference>
<evidence type="ECO:0000313" key="3">
    <source>
        <dbReference type="EMBL" id="TDN28925.1"/>
    </source>
</evidence>
<reference evidence="3 4" key="1">
    <citation type="submission" date="2017-06" db="EMBL/GenBank/DDBJ databases">
        <authorList>
            <person name="Swanenburg J."/>
            <person name="Kort R."/>
        </authorList>
    </citation>
    <scope>NUCLEOTIDE SEQUENCE [LARGE SCALE GENOMIC DNA]</scope>
    <source>
        <strain evidence="3 4">RL05</strain>
    </source>
</reference>
<evidence type="ECO:0000313" key="4">
    <source>
        <dbReference type="Proteomes" id="UP000295195"/>
    </source>
</evidence>
<evidence type="ECO:0000313" key="5">
    <source>
        <dbReference type="Proteomes" id="UP001434419"/>
    </source>
</evidence>
<dbReference type="EMBL" id="NKLP01000257">
    <property type="protein sequence ID" value="TDN28925.1"/>
    <property type="molecule type" value="Genomic_DNA"/>
</dbReference>
<reference evidence="2" key="2">
    <citation type="submission" date="2024-06" db="EMBL/GenBank/DDBJ databases">
        <title>Vaginal Lactobacillus fatty acid response mechanisms reveal a metabolite-targeted strategy for bacterial vaginosis treatment.</title>
        <authorList>
            <person name="Zhu M."/>
            <person name="Blainey P.C."/>
            <person name="Bloom S.M."/>
            <person name="Kwon D.S."/>
        </authorList>
    </citation>
    <scope>NUCLEOTIDE SEQUENCE</scope>
    <source>
        <strain evidence="2">194_F1_1</strain>
    </source>
</reference>
<feature type="region of interest" description="Disordered" evidence="1">
    <location>
        <begin position="137"/>
        <end position="222"/>
    </location>
</feature>
<dbReference type="RefSeq" id="WP_060462862.1">
    <property type="nucleotide sequence ID" value="NZ_CP083390.1"/>
</dbReference>
<accession>A0A4V3BID1</accession>
<name>A0A4V3BID1_9LACO</name>
<dbReference type="AlphaFoldDB" id="A0A4V3BID1"/>
<keyword evidence="5" id="KW-1185">Reference proteome</keyword>
<dbReference type="EMBL" id="JBETVU010000007">
    <property type="protein sequence ID" value="MES5148416.1"/>
    <property type="molecule type" value="Genomic_DNA"/>
</dbReference>
<feature type="compositionally biased region" description="Polar residues" evidence="1">
    <location>
        <begin position="148"/>
        <end position="163"/>
    </location>
</feature>
<sequence>MFCVVGTIDSLSELKKGGQNGTEYLHVNIVKHTNRGNRLIPIVFFGNRANVLNQNAKAGDWVLATGSISGPIAEENPRYVNASLIGNTLIRLKDNKDLESGNSASNDNASVKNSTFHDDLNREALDADVSKAVEKVASGGSLQVPDKGTNTLNMPNQSENNITSKKDSESNVATTSNSDKITGANNGKDTFSNQNQSRSMNDSNSDSTEFDDIDSKDDDWLF</sequence>
<comment type="caution">
    <text evidence="3">The sequence shown here is derived from an EMBL/GenBank/DDBJ whole genome shotgun (WGS) entry which is preliminary data.</text>
</comment>
<protein>
    <submittedName>
        <fullName evidence="3">Uncharacterized protein</fullName>
    </submittedName>
</protein>
<evidence type="ECO:0000256" key="1">
    <source>
        <dbReference type="SAM" id="MobiDB-lite"/>
    </source>
</evidence>